<reference evidence="13" key="1">
    <citation type="submission" date="2022-02" db="EMBL/GenBank/DDBJ databases">
        <authorList>
            <person name="Henning P.M."/>
            <person name="McCubbin A.G."/>
            <person name="Shore J.S."/>
        </authorList>
    </citation>
    <scope>NUCLEOTIDE SEQUENCE</scope>
    <source>
        <strain evidence="13">F60SS</strain>
        <tissue evidence="13">Leaves</tissue>
    </source>
</reference>
<dbReference type="GO" id="GO:0003677">
    <property type="term" value="F:DNA binding"/>
    <property type="evidence" value="ECO:0007669"/>
    <property type="project" value="UniProtKB-KW"/>
</dbReference>
<evidence type="ECO:0000256" key="9">
    <source>
        <dbReference type="PROSITE-ProRule" id="PRU01016"/>
    </source>
</evidence>
<gene>
    <name evidence="13" type="ORF">Tsubulata_024054</name>
</gene>
<keyword evidence="14" id="KW-1185">Reference proteome</keyword>
<dbReference type="GO" id="GO:0005634">
    <property type="term" value="C:nucleus"/>
    <property type="evidence" value="ECO:0007669"/>
    <property type="project" value="UniProtKB-SubCell"/>
</dbReference>
<dbReference type="GO" id="GO:0003682">
    <property type="term" value="F:chromatin binding"/>
    <property type="evidence" value="ECO:0007669"/>
    <property type="project" value="InterPro"/>
</dbReference>
<keyword evidence="5 9" id="KW-0949">S-adenosyl-L-methionine</keyword>
<dbReference type="InterPro" id="IPR023780">
    <property type="entry name" value="Chromo_domain"/>
</dbReference>
<dbReference type="SUPFAM" id="SSF54160">
    <property type="entry name" value="Chromo domain-like"/>
    <property type="match status" value="1"/>
</dbReference>
<dbReference type="PANTHER" id="PTHR10629:SF34">
    <property type="entry name" value="DNA (CYTOSINE-5)-METHYLTRANSFERASE CMT2"/>
    <property type="match status" value="1"/>
</dbReference>
<evidence type="ECO:0000256" key="10">
    <source>
        <dbReference type="SAM" id="MobiDB-lite"/>
    </source>
</evidence>
<dbReference type="Pfam" id="PF00145">
    <property type="entry name" value="DNA_methylase"/>
    <property type="match status" value="1"/>
</dbReference>
<comment type="similarity">
    <text evidence="9">Belongs to the class I-like SAM-binding methyltransferase superfamily. C5-methyltransferase family.</text>
</comment>
<dbReference type="GO" id="GO:0044027">
    <property type="term" value="P:negative regulation of gene expression via chromosomal CpG island methylation"/>
    <property type="evidence" value="ECO:0007669"/>
    <property type="project" value="TreeGrafter"/>
</dbReference>
<dbReference type="Proteomes" id="UP001141552">
    <property type="component" value="Unassembled WGS sequence"/>
</dbReference>
<dbReference type="Pfam" id="PF01426">
    <property type="entry name" value="BAH"/>
    <property type="match status" value="1"/>
</dbReference>
<dbReference type="Gene3D" id="2.30.30.490">
    <property type="match status" value="1"/>
</dbReference>
<dbReference type="InterPro" id="IPR031303">
    <property type="entry name" value="C5_meth_CS"/>
</dbReference>
<keyword evidence="4 9" id="KW-0808">Transferase</keyword>
<dbReference type="PROSITE" id="PS00094">
    <property type="entry name" value="C5_MTASE_1"/>
    <property type="match status" value="1"/>
</dbReference>
<evidence type="ECO:0000313" key="13">
    <source>
        <dbReference type="EMBL" id="KAJ4824620.1"/>
    </source>
</evidence>
<dbReference type="PANTHER" id="PTHR10629">
    <property type="entry name" value="CYTOSINE-SPECIFIC METHYLTRANSFERASE"/>
    <property type="match status" value="1"/>
</dbReference>
<evidence type="ECO:0000259" key="11">
    <source>
        <dbReference type="PROSITE" id="PS50013"/>
    </source>
</evidence>
<evidence type="ECO:0000259" key="12">
    <source>
        <dbReference type="PROSITE" id="PS51038"/>
    </source>
</evidence>
<keyword evidence="6" id="KW-0238">DNA-binding</keyword>
<feature type="compositionally biased region" description="Basic and acidic residues" evidence="10">
    <location>
        <begin position="102"/>
        <end position="112"/>
    </location>
</feature>
<feature type="domain" description="Chromo" evidence="11">
    <location>
        <begin position="516"/>
        <end position="569"/>
    </location>
</feature>
<dbReference type="AlphaFoldDB" id="A0A9Q0F431"/>
<keyword evidence="3 9" id="KW-0489">Methyltransferase</keyword>
<keyword evidence="7" id="KW-0539">Nucleus</keyword>
<protein>
    <recommendedName>
        <fullName evidence="2">DNA (cytosine-5-)-methyltransferase</fullName>
        <ecNumber evidence="2">2.1.1.37</ecNumber>
    </recommendedName>
</protein>
<dbReference type="Gene3D" id="3.40.50.150">
    <property type="entry name" value="Vaccinia Virus protein VP39"/>
    <property type="match status" value="1"/>
</dbReference>
<dbReference type="SUPFAM" id="SSF53335">
    <property type="entry name" value="S-adenosyl-L-methionine-dependent methyltransferases"/>
    <property type="match status" value="1"/>
</dbReference>
<comment type="catalytic activity">
    <reaction evidence="8">
        <text>a 2'-deoxycytidine in DNA + S-adenosyl-L-methionine = a 5-methyl-2'-deoxycytidine in DNA + S-adenosyl-L-homocysteine + H(+)</text>
        <dbReference type="Rhea" id="RHEA:13681"/>
        <dbReference type="Rhea" id="RHEA-COMP:11369"/>
        <dbReference type="Rhea" id="RHEA-COMP:11370"/>
        <dbReference type="ChEBI" id="CHEBI:15378"/>
        <dbReference type="ChEBI" id="CHEBI:57856"/>
        <dbReference type="ChEBI" id="CHEBI:59789"/>
        <dbReference type="ChEBI" id="CHEBI:85452"/>
        <dbReference type="ChEBI" id="CHEBI:85454"/>
        <dbReference type="EC" id="2.1.1.37"/>
    </reaction>
</comment>
<dbReference type="CDD" id="cd18635">
    <property type="entry name" value="CD_CMT3_like"/>
    <property type="match status" value="1"/>
</dbReference>
<dbReference type="OrthoDB" id="5376140at2759"/>
<dbReference type="PRINTS" id="PR00105">
    <property type="entry name" value="C5METTRFRASE"/>
</dbReference>
<proteinExistence type="inferred from homology"/>
<dbReference type="PROSITE" id="PS51679">
    <property type="entry name" value="SAM_MT_C5"/>
    <property type="match status" value="1"/>
</dbReference>
<sequence>MRKPKHPKSNSTTTTTTTGLAVIEESSAVQPRRRSPRFAASPSNVASDTRSGLLRRSPRSASEPVSLSLRRSPRLTTGAAAVLVWSEPSGGGGGGSSKRKRGATEKTKKGEKELDDNDNCRPGKKCLALVVVKEEKEKKDCGTEWSCSLNAEMVLDEGDEYNYNFQVPLKVMEEAKPLLLLGCENQGEDNLVRSVKMVPNSMRRQQASPSCCLFIGDPVPEDEALEKWGWRYEMKSQRSKRRRPIIDKDDDEDKIFWNVRCHYSQAEIDGEIINLGDCAFIKGEGAEKHVGRIVEFFKTVNEEDYFRVQWFYKAEDTVIKVKADFHDKKRLFYSTVMNDNPLDCIISKVTVTQISPTKSLSSPSIPASDFYFDMEYAVDYSTFRSLPTDGSTASKGCSLEPGKEDCKRKLMLLDLYSGCGGMSTGLCLGAKVSSVDLVTRWALDMDKSACESLERNHPETHVINAAAEDFLGLLKEWQKLCKLYVNNAEIVHRSRPTASAGANTRQTSSDDSDGEFEVEKLVDISYGEINKTGKRGLKFKVHWKGYSSSEDTWEPIQGLCNCREAIRDFVRDGFKSNFLPIPGAVDVICGGPPCQGISGYNRFRNVDSPLTDERNRQIIVFMDIVQFLKPKFVLMENVVDILKFDKASLARYAISRLVHMKYQARLGTMAAGCYGLPQFRLRAFLWGAHPTEAKLHEASTLMLIVLLQRNTVGYDEGQARNLEEAVVLRDAISDLPEVSSHEVREVMTYTKPPETEFQHYIRSISHEWTGSLLNGTRTTTNLLYDHRPNSLTEDDYARVCQIPRKKGANFRDLPGVVVGADNVVRRDPETEKILPSGKPLVPDFSLTFEGGKSKRPYARLWWDETVSTVVTCPDLHSQVVPLLVWDCVIRNSCLLIIANVITVQAIIHPEQDRVLTVRECARLQGFPDYYKFTGTVKQRYRQIGNAVPVSVSRALGYALGMAVQRLGGEEALMTLPPKFSHSTFVQLTNSKK</sequence>
<evidence type="ECO:0000313" key="14">
    <source>
        <dbReference type="Proteomes" id="UP001141552"/>
    </source>
</evidence>
<reference evidence="13" key="2">
    <citation type="journal article" date="2023" name="Plants (Basel)">
        <title>Annotation of the Turnera subulata (Passifloraceae) Draft Genome Reveals the S-Locus Evolved after the Divergence of Turneroideae from Passifloroideae in a Stepwise Manner.</title>
        <authorList>
            <person name="Henning P.M."/>
            <person name="Roalson E.H."/>
            <person name="Mir W."/>
            <person name="McCubbin A.G."/>
            <person name="Shore J.S."/>
        </authorList>
    </citation>
    <scope>NUCLEOTIDE SEQUENCE</scope>
    <source>
        <strain evidence="13">F60SS</strain>
    </source>
</reference>
<feature type="active site" evidence="9">
    <location>
        <position position="594"/>
    </location>
</feature>
<feature type="domain" description="BAH" evidence="12">
    <location>
        <begin position="271"/>
        <end position="387"/>
    </location>
</feature>
<dbReference type="Pfam" id="PF00385">
    <property type="entry name" value="Chromo"/>
    <property type="match status" value="1"/>
</dbReference>
<dbReference type="InterPro" id="IPR016197">
    <property type="entry name" value="Chromo-like_dom_sf"/>
</dbReference>
<dbReference type="GO" id="GO:0032259">
    <property type="term" value="P:methylation"/>
    <property type="evidence" value="ECO:0007669"/>
    <property type="project" value="UniProtKB-KW"/>
</dbReference>
<feature type="region of interest" description="Disordered" evidence="10">
    <location>
        <begin position="1"/>
        <end position="117"/>
    </location>
</feature>
<evidence type="ECO:0000256" key="3">
    <source>
        <dbReference type="ARBA" id="ARBA00022603"/>
    </source>
</evidence>
<dbReference type="EMBL" id="JAKUCV010007139">
    <property type="protein sequence ID" value="KAJ4824620.1"/>
    <property type="molecule type" value="Genomic_DNA"/>
</dbReference>
<evidence type="ECO:0000256" key="2">
    <source>
        <dbReference type="ARBA" id="ARBA00011975"/>
    </source>
</evidence>
<dbReference type="EC" id="2.1.1.37" evidence="2"/>
<feature type="region of interest" description="Disordered" evidence="10">
    <location>
        <begin position="495"/>
        <end position="514"/>
    </location>
</feature>
<dbReference type="SMART" id="SM00298">
    <property type="entry name" value="CHROMO"/>
    <property type="match status" value="1"/>
</dbReference>
<comment type="caution">
    <text evidence="13">The sequence shown here is derived from an EMBL/GenBank/DDBJ whole genome shotgun (WGS) entry which is preliminary data.</text>
</comment>
<name>A0A9Q0F431_9ROSI</name>
<dbReference type="InterPro" id="IPR043151">
    <property type="entry name" value="BAH_sf"/>
</dbReference>
<evidence type="ECO:0000256" key="1">
    <source>
        <dbReference type="ARBA" id="ARBA00004123"/>
    </source>
</evidence>
<organism evidence="13 14">
    <name type="scientific">Turnera subulata</name>
    <dbReference type="NCBI Taxonomy" id="218843"/>
    <lineage>
        <taxon>Eukaryota</taxon>
        <taxon>Viridiplantae</taxon>
        <taxon>Streptophyta</taxon>
        <taxon>Embryophyta</taxon>
        <taxon>Tracheophyta</taxon>
        <taxon>Spermatophyta</taxon>
        <taxon>Magnoliopsida</taxon>
        <taxon>eudicotyledons</taxon>
        <taxon>Gunneridae</taxon>
        <taxon>Pentapetalae</taxon>
        <taxon>rosids</taxon>
        <taxon>fabids</taxon>
        <taxon>Malpighiales</taxon>
        <taxon>Passifloraceae</taxon>
        <taxon>Turnera</taxon>
    </lineage>
</organism>
<dbReference type="GO" id="GO:0003886">
    <property type="term" value="F:DNA (cytosine-5-)-methyltransferase activity"/>
    <property type="evidence" value="ECO:0007669"/>
    <property type="project" value="UniProtKB-EC"/>
</dbReference>
<evidence type="ECO:0000256" key="7">
    <source>
        <dbReference type="ARBA" id="ARBA00023242"/>
    </source>
</evidence>
<evidence type="ECO:0000256" key="6">
    <source>
        <dbReference type="ARBA" id="ARBA00023125"/>
    </source>
</evidence>
<dbReference type="InterPro" id="IPR018117">
    <property type="entry name" value="C5_DNA_meth_AS"/>
</dbReference>
<dbReference type="InterPro" id="IPR001025">
    <property type="entry name" value="BAH_dom"/>
</dbReference>
<dbReference type="PROSITE" id="PS51038">
    <property type="entry name" value="BAH"/>
    <property type="match status" value="1"/>
</dbReference>
<evidence type="ECO:0000256" key="5">
    <source>
        <dbReference type="ARBA" id="ARBA00022691"/>
    </source>
</evidence>
<dbReference type="InterPro" id="IPR050390">
    <property type="entry name" value="C5-Methyltransferase"/>
</dbReference>
<dbReference type="SMART" id="SM00439">
    <property type="entry name" value="BAH"/>
    <property type="match status" value="1"/>
</dbReference>
<evidence type="ECO:0000256" key="8">
    <source>
        <dbReference type="ARBA" id="ARBA00047422"/>
    </source>
</evidence>
<evidence type="ECO:0000256" key="4">
    <source>
        <dbReference type="ARBA" id="ARBA00022679"/>
    </source>
</evidence>
<accession>A0A9Q0F431</accession>
<feature type="compositionally biased region" description="Polar residues" evidence="10">
    <location>
        <begin position="496"/>
        <end position="509"/>
    </location>
</feature>
<comment type="subcellular location">
    <subcellularLocation>
        <location evidence="1">Nucleus</location>
    </subcellularLocation>
</comment>
<dbReference type="InterPro" id="IPR029063">
    <property type="entry name" value="SAM-dependent_MTases_sf"/>
</dbReference>
<dbReference type="InterPro" id="IPR000953">
    <property type="entry name" value="Chromo/chromo_shadow_dom"/>
</dbReference>
<dbReference type="PROSITE" id="PS00095">
    <property type="entry name" value="C5_MTASE_2"/>
    <property type="match status" value="1"/>
</dbReference>
<dbReference type="InterPro" id="IPR001525">
    <property type="entry name" value="C5_MeTfrase"/>
</dbReference>
<dbReference type="PROSITE" id="PS50013">
    <property type="entry name" value="CHROMO_2"/>
    <property type="match status" value="1"/>
</dbReference>
<dbReference type="Gene3D" id="3.90.120.10">
    <property type="entry name" value="DNA Methylase, subunit A, domain 2"/>
    <property type="match status" value="2"/>
</dbReference>